<keyword evidence="2" id="KW-1185">Reference proteome</keyword>
<dbReference type="AlphaFoldDB" id="A0A5D3FWU9"/>
<evidence type="ECO:0000313" key="2">
    <source>
        <dbReference type="Proteomes" id="UP000323505"/>
    </source>
</evidence>
<sequence>MRELLRRHRMKLALGGVGGVAAVLVLLGARAALHAGADPGAALRADARRVHCLSAKQRPELVQAAVRLGIAAPGSTDARFLPLRDGRPAAPRTLDEWSRTSPADFDRACGPLAAVTGAKSLQDPPPKPELWKQVAANPLCTLLLGAFLTFATAAATARTARRQTLTDQLNSAAAEYLKAAQAARVARSRERAADVTGLEGRRVDLLSALLRAGRRGAELRNLQGLLETAHKAVMAGPFEAAPAEEGLRRLEAALVKAVRGGRMLSGGRT</sequence>
<dbReference type="Proteomes" id="UP000323505">
    <property type="component" value="Unassembled WGS sequence"/>
</dbReference>
<dbReference type="EMBL" id="VSRQ01000001">
    <property type="protein sequence ID" value="TYK52528.1"/>
    <property type="molecule type" value="Genomic_DNA"/>
</dbReference>
<gene>
    <name evidence="1" type="ORF">FXF68_01775</name>
</gene>
<comment type="caution">
    <text evidence="1">The sequence shown here is derived from an EMBL/GenBank/DDBJ whole genome shotgun (WGS) entry which is preliminary data.</text>
</comment>
<name>A0A5D3FWU9_9ACTN</name>
<organism evidence="1 2">
    <name type="scientific">Actinomadura decatromicini</name>
    <dbReference type="NCBI Taxonomy" id="2604572"/>
    <lineage>
        <taxon>Bacteria</taxon>
        <taxon>Bacillati</taxon>
        <taxon>Actinomycetota</taxon>
        <taxon>Actinomycetes</taxon>
        <taxon>Streptosporangiales</taxon>
        <taxon>Thermomonosporaceae</taxon>
        <taxon>Actinomadura</taxon>
    </lineage>
</organism>
<accession>A0A5D3FWU9</accession>
<evidence type="ECO:0000313" key="1">
    <source>
        <dbReference type="EMBL" id="TYK52528.1"/>
    </source>
</evidence>
<proteinExistence type="predicted"/>
<protein>
    <submittedName>
        <fullName evidence="1">Uncharacterized protein</fullName>
    </submittedName>
</protein>
<reference evidence="1 2" key="1">
    <citation type="submission" date="2019-08" db="EMBL/GenBank/DDBJ databases">
        <title>Actinomadura sp. nov. CYP1-5 isolated from mountain soil.</title>
        <authorList>
            <person name="Songsumanus A."/>
            <person name="Kuncharoen N."/>
            <person name="Kudo T."/>
            <person name="Yuki M."/>
            <person name="Igarashi Y."/>
            <person name="Tanasupawat S."/>
        </authorList>
    </citation>
    <scope>NUCLEOTIDE SEQUENCE [LARGE SCALE GENOMIC DNA]</scope>
    <source>
        <strain evidence="1 2">CYP1-5</strain>
    </source>
</reference>